<dbReference type="InterPro" id="IPR006665">
    <property type="entry name" value="OmpA-like"/>
</dbReference>
<dbReference type="Gene3D" id="2.40.160.20">
    <property type="match status" value="1"/>
</dbReference>
<dbReference type="InterPro" id="IPR006664">
    <property type="entry name" value="OMP_bac"/>
</dbReference>
<keyword evidence="8 10" id="KW-0472">Membrane</keyword>
<dbReference type="PANTHER" id="PTHR30329">
    <property type="entry name" value="STATOR ELEMENT OF FLAGELLAR MOTOR COMPLEX"/>
    <property type="match status" value="1"/>
</dbReference>
<dbReference type="SUPFAM" id="SSF103088">
    <property type="entry name" value="OmpA-like"/>
    <property type="match status" value="1"/>
</dbReference>
<dbReference type="InterPro" id="IPR006690">
    <property type="entry name" value="OMPA-like_CS"/>
</dbReference>
<evidence type="ECO:0000256" key="5">
    <source>
        <dbReference type="ARBA" id="ARBA00022729"/>
    </source>
</evidence>
<feature type="domain" description="OmpA-like" evidence="13">
    <location>
        <begin position="306"/>
        <end position="419"/>
    </location>
</feature>
<dbReference type="AlphaFoldDB" id="A0A916ZMH9"/>
<dbReference type="Pfam" id="PF13505">
    <property type="entry name" value="OMP_b-brl"/>
    <property type="match status" value="1"/>
</dbReference>
<keyword evidence="2" id="KW-0813">Transport</keyword>
<dbReference type="PROSITE" id="PS01068">
    <property type="entry name" value="OMPA_1"/>
    <property type="match status" value="1"/>
</dbReference>
<dbReference type="GO" id="GO:0009279">
    <property type="term" value="C:cell outer membrane"/>
    <property type="evidence" value="ECO:0007669"/>
    <property type="project" value="UniProtKB-SubCell"/>
</dbReference>
<dbReference type="PROSITE" id="PS51123">
    <property type="entry name" value="OMPA_2"/>
    <property type="match status" value="1"/>
</dbReference>
<evidence type="ECO:0000256" key="11">
    <source>
        <dbReference type="SAM" id="Coils"/>
    </source>
</evidence>
<dbReference type="CDD" id="cd07185">
    <property type="entry name" value="OmpA_C-like"/>
    <property type="match status" value="1"/>
</dbReference>
<evidence type="ECO:0000256" key="9">
    <source>
        <dbReference type="ARBA" id="ARBA00023237"/>
    </source>
</evidence>
<evidence type="ECO:0000256" key="7">
    <source>
        <dbReference type="ARBA" id="ARBA00023114"/>
    </source>
</evidence>
<dbReference type="InterPro" id="IPR027385">
    <property type="entry name" value="Beta-barrel_OMP"/>
</dbReference>
<accession>A0A916ZMH9</accession>
<evidence type="ECO:0000256" key="6">
    <source>
        <dbReference type="ARBA" id="ARBA00023065"/>
    </source>
</evidence>
<evidence type="ECO:0000256" key="12">
    <source>
        <dbReference type="SAM" id="SignalP"/>
    </source>
</evidence>
<evidence type="ECO:0000256" key="10">
    <source>
        <dbReference type="PROSITE-ProRule" id="PRU00473"/>
    </source>
</evidence>
<dbReference type="InterPro" id="IPR011250">
    <property type="entry name" value="OMP/PagP_B-barrel"/>
</dbReference>
<gene>
    <name evidence="14" type="ORF">GCM10010831_03270</name>
</gene>
<evidence type="ECO:0000256" key="4">
    <source>
        <dbReference type="ARBA" id="ARBA00022692"/>
    </source>
</evidence>
<evidence type="ECO:0000259" key="13">
    <source>
        <dbReference type="PROSITE" id="PS51123"/>
    </source>
</evidence>
<keyword evidence="4" id="KW-0812">Transmembrane</keyword>
<keyword evidence="3" id="KW-1134">Transmembrane beta strand</keyword>
<keyword evidence="11" id="KW-0175">Coiled coil</keyword>
<name>A0A916ZMH9_9FLAO</name>
<dbReference type="GO" id="GO:0005509">
    <property type="term" value="F:calcium ion binding"/>
    <property type="evidence" value="ECO:0007669"/>
    <property type="project" value="InterPro"/>
</dbReference>
<organism evidence="14 15">
    <name type="scientific">Psychroflexus salis</name>
    <dbReference type="NCBI Taxonomy" id="1526574"/>
    <lineage>
        <taxon>Bacteria</taxon>
        <taxon>Pseudomonadati</taxon>
        <taxon>Bacteroidota</taxon>
        <taxon>Flavobacteriia</taxon>
        <taxon>Flavobacteriales</taxon>
        <taxon>Flavobacteriaceae</taxon>
        <taxon>Psychroflexus</taxon>
    </lineage>
</organism>
<comment type="caution">
    <text evidence="14">The sequence shown here is derived from an EMBL/GenBank/DDBJ whole genome shotgun (WGS) entry which is preliminary data.</text>
</comment>
<proteinExistence type="predicted"/>
<dbReference type="InterPro" id="IPR050330">
    <property type="entry name" value="Bact_OuterMem_StrucFunc"/>
</dbReference>
<keyword evidence="5 12" id="KW-0732">Signal</keyword>
<evidence type="ECO:0000313" key="14">
    <source>
        <dbReference type="EMBL" id="GGE04987.1"/>
    </source>
</evidence>
<dbReference type="InterPro" id="IPR028974">
    <property type="entry name" value="TSP_type-3_rpt"/>
</dbReference>
<comment type="subcellular location">
    <subcellularLocation>
        <location evidence="1">Cell outer membrane</location>
        <topology evidence="1">Multi-pass membrane protein</topology>
    </subcellularLocation>
</comment>
<keyword evidence="7" id="KW-0626">Porin</keyword>
<sequence length="419" mass="46530">MKNNTLLAVFLLLTATSVFAQEDFNRWSIDFGAGVNKATETYGTGFDQNQITDLAVEIGARYMFNDRFGLRADLGYSEIRPSSGSLDFESNFMRLGVQGVANFGNIMNFREWTQRFNILGHAGVSYGRNDTEFVSETDQFIGVTGGITPQFKITERFALNLNINAMYFDSADLTWDGSSSGVINGFDHTMFTTTLGLSVYLGSNDKHADFVDNSKTKQLQKEVEEIEGRLAKLEGDMQDDDRDGIPNYIDVEPNTPTGISVDTKGRAVDTNSNGIPDDMEESLDARFVSQQQAEEEGMLGDANQMAKTLLNEGYVNVYFKFDSTQPEIYSFDAVNYMVTYMRNNPEATATLTGYADQIGNAEYNNSLSERRAKKVFDILVSAGISEDRLTHQGGGIDESVESNASEARNIVRRVTFTLN</sequence>
<feature type="chain" id="PRO_5037410405" description="OmpA-like domain-containing protein" evidence="12">
    <location>
        <begin position="21"/>
        <end position="419"/>
    </location>
</feature>
<dbReference type="Pfam" id="PF00691">
    <property type="entry name" value="OmpA"/>
    <property type="match status" value="1"/>
</dbReference>
<evidence type="ECO:0000256" key="2">
    <source>
        <dbReference type="ARBA" id="ARBA00022448"/>
    </source>
</evidence>
<dbReference type="GO" id="GO:0006811">
    <property type="term" value="P:monoatomic ion transport"/>
    <property type="evidence" value="ECO:0007669"/>
    <property type="project" value="UniProtKB-KW"/>
</dbReference>
<feature type="signal peptide" evidence="12">
    <location>
        <begin position="1"/>
        <end position="20"/>
    </location>
</feature>
<dbReference type="GO" id="GO:0046930">
    <property type="term" value="C:pore complex"/>
    <property type="evidence" value="ECO:0007669"/>
    <property type="project" value="UniProtKB-KW"/>
</dbReference>
<feature type="coiled-coil region" evidence="11">
    <location>
        <begin position="216"/>
        <end position="243"/>
    </location>
</feature>
<evidence type="ECO:0000256" key="8">
    <source>
        <dbReference type="ARBA" id="ARBA00023136"/>
    </source>
</evidence>
<dbReference type="InterPro" id="IPR036737">
    <property type="entry name" value="OmpA-like_sf"/>
</dbReference>
<keyword evidence="15" id="KW-1185">Reference proteome</keyword>
<dbReference type="PANTHER" id="PTHR30329:SF21">
    <property type="entry name" value="LIPOPROTEIN YIAD-RELATED"/>
    <property type="match status" value="1"/>
</dbReference>
<dbReference type="RefSeq" id="WP_188405022.1">
    <property type="nucleotide sequence ID" value="NZ_BMGL01000002.1"/>
</dbReference>
<dbReference type="Proteomes" id="UP000599688">
    <property type="component" value="Unassembled WGS sequence"/>
</dbReference>
<evidence type="ECO:0000313" key="15">
    <source>
        <dbReference type="Proteomes" id="UP000599688"/>
    </source>
</evidence>
<dbReference type="SUPFAM" id="SSF103647">
    <property type="entry name" value="TSP type-3 repeat"/>
    <property type="match status" value="1"/>
</dbReference>
<keyword evidence="6" id="KW-0406">Ion transport</keyword>
<keyword evidence="9" id="KW-0998">Cell outer membrane</keyword>
<protein>
    <recommendedName>
        <fullName evidence="13">OmpA-like domain-containing protein</fullName>
    </recommendedName>
</protein>
<evidence type="ECO:0000256" key="1">
    <source>
        <dbReference type="ARBA" id="ARBA00004571"/>
    </source>
</evidence>
<evidence type="ECO:0000256" key="3">
    <source>
        <dbReference type="ARBA" id="ARBA00022452"/>
    </source>
</evidence>
<reference evidence="14 15" key="1">
    <citation type="journal article" date="2014" name="Int. J. Syst. Evol. Microbiol.">
        <title>Complete genome sequence of Corynebacterium casei LMG S-19264T (=DSM 44701T), isolated from a smear-ripened cheese.</title>
        <authorList>
            <consortium name="US DOE Joint Genome Institute (JGI-PGF)"/>
            <person name="Walter F."/>
            <person name="Albersmeier A."/>
            <person name="Kalinowski J."/>
            <person name="Ruckert C."/>
        </authorList>
    </citation>
    <scope>NUCLEOTIDE SEQUENCE [LARGE SCALE GENOMIC DNA]</scope>
    <source>
        <strain evidence="14 15">CGMCC 1.12925</strain>
    </source>
</reference>
<dbReference type="PRINTS" id="PR01021">
    <property type="entry name" value="OMPADOMAIN"/>
</dbReference>
<dbReference type="EMBL" id="BMGL01000002">
    <property type="protein sequence ID" value="GGE04987.1"/>
    <property type="molecule type" value="Genomic_DNA"/>
</dbReference>
<dbReference type="GO" id="GO:0015288">
    <property type="term" value="F:porin activity"/>
    <property type="evidence" value="ECO:0007669"/>
    <property type="project" value="UniProtKB-KW"/>
</dbReference>
<dbReference type="Gene3D" id="3.30.1330.60">
    <property type="entry name" value="OmpA-like domain"/>
    <property type="match status" value="1"/>
</dbReference>
<dbReference type="SUPFAM" id="SSF56925">
    <property type="entry name" value="OMPA-like"/>
    <property type="match status" value="1"/>
</dbReference>